<dbReference type="CDD" id="cd04301">
    <property type="entry name" value="NAT_SF"/>
    <property type="match status" value="1"/>
</dbReference>
<dbReference type="GO" id="GO:0016747">
    <property type="term" value="F:acyltransferase activity, transferring groups other than amino-acyl groups"/>
    <property type="evidence" value="ECO:0007669"/>
    <property type="project" value="InterPro"/>
</dbReference>
<reference evidence="2 3" key="1">
    <citation type="journal article" date="2019" name="Nat. Med.">
        <title>A library of human gut bacterial isolates paired with longitudinal multiomics data enables mechanistic microbiome research.</title>
        <authorList>
            <person name="Poyet M."/>
            <person name="Groussin M."/>
            <person name="Gibbons S.M."/>
            <person name="Avila-Pacheco J."/>
            <person name="Jiang X."/>
            <person name="Kearney S.M."/>
            <person name="Perrotta A.R."/>
            <person name="Berdy B."/>
            <person name="Zhao S."/>
            <person name="Lieberman T.D."/>
            <person name="Swanson P.K."/>
            <person name="Smith M."/>
            <person name="Roesemann S."/>
            <person name="Alexander J.E."/>
            <person name="Rich S.A."/>
            <person name="Livny J."/>
            <person name="Vlamakis H."/>
            <person name="Clish C."/>
            <person name="Bullock K."/>
            <person name="Deik A."/>
            <person name="Scott J."/>
            <person name="Pierce K.A."/>
            <person name="Xavier R.J."/>
            <person name="Alm E.J."/>
        </authorList>
    </citation>
    <scope>NUCLEOTIDE SEQUENCE [LARGE SCALE GENOMIC DNA]</scope>
    <source>
        <strain evidence="2 3">BIOML-A198</strain>
    </source>
</reference>
<dbReference type="PROSITE" id="PS51186">
    <property type="entry name" value="GNAT"/>
    <property type="match status" value="1"/>
</dbReference>
<dbReference type="InterPro" id="IPR050276">
    <property type="entry name" value="MshD_Acetyltransferase"/>
</dbReference>
<dbReference type="PANTHER" id="PTHR43617:SF38">
    <property type="entry name" value="N-ACETYLTRANSFERASE DOMAIN-CONTAINING PROTEIN"/>
    <property type="match status" value="1"/>
</dbReference>
<gene>
    <name evidence="2" type="ORF">GMA92_04230</name>
</gene>
<sequence>MKLIYQAAQEEDIPSIFELNKQLIDQYEDIKIIDYEQVLKWVYQKIETHIQDYQVIFLGTNKVGYFYLHDKDGKMELDDLYILETYRGQGIGSQVLRDCLTQSKQRKRNLFLYVFSQNRRAISLYQSFGFEVIKAIGKTRYIMEVELIK</sequence>
<evidence type="ECO:0000259" key="1">
    <source>
        <dbReference type="PROSITE" id="PS51186"/>
    </source>
</evidence>
<organism evidence="2 3">
    <name type="scientific">Turicibacter sanguinis</name>
    <dbReference type="NCBI Taxonomy" id="154288"/>
    <lineage>
        <taxon>Bacteria</taxon>
        <taxon>Bacillati</taxon>
        <taxon>Bacillota</taxon>
        <taxon>Erysipelotrichia</taxon>
        <taxon>Erysipelotrichales</taxon>
        <taxon>Turicibacteraceae</taxon>
        <taxon>Turicibacter</taxon>
    </lineage>
</organism>
<dbReference type="RefSeq" id="WP_006783296.1">
    <property type="nucleotide sequence ID" value="NZ_CABJBH010000001.1"/>
</dbReference>
<dbReference type="Gene3D" id="3.40.630.30">
    <property type="match status" value="1"/>
</dbReference>
<dbReference type="Proteomes" id="UP000487649">
    <property type="component" value="Unassembled WGS sequence"/>
</dbReference>
<dbReference type="AlphaFoldDB" id="A0A9X4XDI7"/>
<evidence type="ECO:0000313" key="3">
    <source>
        <dbReference type="Proteomes" id="UP000487649"/>
    </source>
</evidence>
<accession>A0A9X4XDI7</accession>
<dbReference type="SUPFAM" id="SSF55729">
    <property type="entry name" value="Acyl-CoA N-acyltransferases (Nat)"/>
    <property type="match status" value="1"/>
</dbReference>
<name>A0A9X4XDI7_9FIRM</name>
<protein>
    <submittedName>
        <fullName evidence="2">GNAT family N-acetyltransferase</fullName>
    </submittedName>
</protein>
<dbReference type="Pfam" id="PF00583">
    <property type="entry name" value="Acetyltransf_1"/>
    <property type="match status" value="1"/>
</dbReference>
<dbReference type="GeneID" id="60057724"/>
<dbReference type="InterPro" id="IPR016181">
    <property type="entry name" value="Acyl_CoA_acyltransferase"/>
</dbReference>
<dbReference type="InterPro" id="IPR000182">
    <property type="entry name" value="GNAT_dom"/>
</dbReference>
<dbReference type="OrthoDB" id="9805924at2"/>
<dbReference type="EMBL" id="WMQE01000007">
    <property type="protein sequence ID" value="MTK20645.1"/>
    <property type="molecule type" value="Genomic_DNA"/>
</dbReference>
<proteinExistence type="predicted"/>
<comment type="caution">
    <text evidence="2">The sequence shown here is derived from an EMBL/GenBank/DDBJ whole genome shotgun (WGS) entry which is preliminary data.</text>
</comment>
<dbReference type="PANTHER" id="PTHR43617">
    <property type="entry name" value="L-AMINO ACID N-ACETYLTRANSFERASE"/>
    <property type="match status" value="1"/>
</dbReference>
<evidence type="ECO:0000313" key="2">
    <source>
        <dbReference type="EMBL" id="MTK20645.1"/>
    </source>
</evidence>
<feature type="domain" description="N-acetyltransferase" evidence="1">
    <location>
        <begin position="3"/>
        <end position="148"/>
    </location>
</feature>